<proteinExistence type="predicted"/>
<protein>
    <recommendedName>
        <fullName evidence="3">C2H2-type domain-containing protein</fullName>
    </recommendedName>
</protein>
<organism evidence="4 5">
    <name type="scientific">Clytia hemisphaerica</name>
    <dbReference type="NCBI Taxonomy" id="252671"/>
    <lineage>
        <taxon>Eukaryota</taxon>
        <taxon>Metazoa</taxon>
        <taxon>Cnidaria</taxon>
        <taxon>Hydrozoa</taxon>
        <taxon>Hydroidolina</taxon>
        <taxon>Leptothecata</taxon>
        <taxon>Obeliida</taxon>
        <taxon>Clytiidae</taxon>
        <taxon>Clytia</taxon>
    </lineage>
</organism>
<dbReference type="Pfam" id="PF20231">
    <property type="entry name" value="DUF6589"/>
    <property type="match status" value="1"/>
</dbReference>
<dbReference type="PROSITE" id="PS00028">
    <property type="entry name" value="ZINC_FINGER_C2H2_1"/>
    <property type="match status" value="1"/>
</dbReference>
<keyword evidence="5" id="KW-1185">Reference proteome</keyword>
<feature type="compositionally biased region" description="Polar residues" evidence="2">
    <location>
        <begin position="542"/>
        <end position="580"/>
    </location>
</feature>
<evidence type="ECO:0000256" key="2">
    <source>
        <dbReference type="SAM" id="MobiDB-lite"/>
    </source>
</evidence>
<evidence type="ECO:0000313" key="4">
    <source>
        <dbReference type="EnsemblMetazoa" id="CLYHEMP025358.1"/>
    </source>
</evidence>
<dbReference type="InterPro" id="IPR013087">
    <property type="entry name" value="Znf_C2H2_type"/>
</dbReference>
<keyword evidence="1" id="KW-0863">Zinc-finger</keyword>
<dbReference type="InterPro" id="IPR046496">
    <property type="entry name" value="DUF6589"/>
</dbReference>
<feature type="compositionally biased region" description="Polar residues" evidence="2">
    <location>
        <begin position="517"/>
        <end position="527"/>
    </location>
</feature>
<dbReference type="OrthoDB" id="5952546at2759"/>
<feature type="compositionally biased region" description="Polar residues" evidence="2">
    <location>
        <begin position="467"/>
        <end position="477"/>
    </location>
</feature>
<dbReference type="AlphaFoldDB" id="A0A7M5XM31"/>
<feature type="compositionally biased region" description="Polar residues" evidence="2">
    <location>
        <begin position="492"/>
        <end position="502"/>
    </location>
</feature>
<keyword evidence="1" id="KW-0862">Zinc</keyword>
<feature type="domain" description="C2H2-type" evidence="3">
    <location>
        <begin position="922"/>
        <end position="950"/>
    </location>
</feature>
<reference evidence="4" key="1">
    <citation type="submission" date="2021-01" db="UniProtKB">
        <authorList>
            <consortium name="EnsemblMetazoa"/>
        </authorList>
    </citation>
    <scope>IDENTIFICATION</scope>
</reference>
<dbReference type="PROSITE" id="PS50157">
    <property type="entry name" value="ZINC_FINGER_C2H2_2"/>
    <property type="match status" value="1"/>
</dbReference>
<evidence type="ECO:0000259" key="3">
    <source>
        <dbReference type="PROSITE" id="PS50157"/>
    </source>
</evidence>
<accession>A0A7M5XM31</accession>
<dbReference type="Proteomes" id="UP000594262">
    <property type="component" value="Unplaced"/>
</dbReference>
<sequence length="1182" mass="134824">MEVEEAVETPKKYIRSLSPSAHSICILCQKDIVSKLRHSLFENDRKTKPCKDLEQCLSITIKQTTDFRIICENYNRSIDTDIKKRGVKRGKFQRGRQVAEQKYVRTKLKRLSKGTIQPPKSRKKLTNEFEHLKIGAENLHMKVTVSEENGSAETEIHVTKQQQKLIKLAMANNKKHLLNYILSNLTPEDTELNSIVLKFIGKNIKSEIKQICSSKNETTTFRCNDVSKLTEFSYDTQYQELETNAPFTFNSIVSIAKNPRENRNKNKTLATCIPAVMNAVNSLLMCRNQTLNQCAVLNSIILKRGKADKQCFARFNALQTCVSYQNTLGKQTELGKDHRSTIKEWSRQIAEYQQAKKKSIHTEILDQSKEFQLTKCDNPVNLVNIESSFLDKAAASKPKFRIMDSITEEESLNVDQFETEESDKAIADLSFDSAPIRPIEVSTPNKSIDVEFQIQLSNDRTAAEPQTAINAKPSTPSKHPLSNDRTAAEPQTAINAKPSTPSKHPLSNDRTAAEPQTAINAKPSTPSKHPLSNDRTAAEPQTAINAKPSTPSKHPLSNDQTAAEPQTAINAEPSTPSKHQLPNDHTAFSQDTNSNPDFVKLYDICRTYRPPKFVLVGDNLEYKVVRRHMTTSKQNIDYHMFNMMGVRNRVNAPVELEDMIQPPLENKLDIDLSNYFPNKNDESKLATEFSTLVFRVLTEYREDMSRMRNHLRSVIPHDYMEETKRKSEITTLGILNKNENKTEDMIEIMEDLHTMVPCLEDGELVKTFAIGDLLTLEREIHSQEDLRCSTTAIKRLEGLIPGLADFHTYGNFMEVVWHFLYDASSSSDVGTLYQARNFLNARNVSKEPMKCVNACEELLNKYTEALTLAAFHEYIETNKIDLSKLKEPTAQNKESLKNVISKFVESYVIAETPDIAASAISYDCQFCTKSYKRKAGLVNHLKKQHPGNEQDESEKSGDDCIVNYSKNALMLGYLVKNFADARRYGDGERIIRLYKFLMVLFKIDHRSKYGFYSLQLLAQINNLLPPALAFELKWNRTVNNTGRYDGNVELDRELEHRNKYAKEELKHFQGKLTEQSIKRVSQSYDKVREIVDKFDIEANVSKQSGKHTVPDWKADVLELSEQFKSSKLFTVDPNGRSHKRFPGFPKNVFNGIDATTCKNWALDSVMDEFNSLNIYKHPFYKV</sequence>
<feature type="region of interest" description="Disordered" evidence="2">
    <location>
        <begin position="459"/>
        <end position="593"/>
    </location>
</feature>
<dbReference type="SMART" id="SM00355">
    <property type="entry name" value="ZnF_C2H2"/>
    <property type="match status" value="1"/>
</dbReference>
<dbReference type="EnsemblMetazoa" id="CLYHEMT025358.1">
    <property type="protein sequence ID" value="CLYHEMP025358.1"/>
    <property type="gene ID" value="CLYHEMG025358"/>
</dbReference>
<evidence type="ECO:0000313" key="5">
    <source>
        <dbReference type="Proteomes" id="UP000594262"/>
    </source>
</evidence>
<keyword evidence="1" id="KW-0479">Metal-binding</keyword>
<dbReference type="GO" id="GO:0008270">
    <property type="term" value="F:zinc ion binding"/>
    <property type="evidence" value="ECO:0007669"/>
    <property type="project" value="UniProtKB-KW"/>
</dbReference>
<evidence type="ECO:0000256" key="1">
    <source>
        <dbReference type="PROSITE-ProRule" id="PRU00042"/>
    </source>
</evidence>
<name>A0A7M5XM31_9CNID</name>